<proteinExistence type="predicted"/>
<sequence length="150" mass="16422">MVSGEESLRIGASGASVEGDVVDHVATERGQGDPVDRLVVGRAGLGELPRDTPDLHDRNARRVHEHYSHLQDDLELVSDGVGGERVEGLGTVACLQQECSAAGNSGEIGSEFARFARENQWRQRTENAYGCIQFNWIGPRRLLDDRELTP</sequence>
<dbReference type="EMBL" id="CAFBNC010000128">
    <property type="protein sequence ID" value="CAB4951417.1"/>
    <property type="molecule type" value="Genomic_DNA"/>
</dbReference>
<organism evidence="1">
    <name type="scientific">freshwater metagenome</name>
    <dbReference type="NCBI Taxonomy" id="449393"/>
    <lineage>
        <taxon>unclassified sequences</taxon>
        <taxon>metagenomes</taxon>
        <taxon>ecological metagenomes</taxon>
    </lineage>
</organism>
<protein>
    <submittedName>
        <fullName evidence="1">Unannotated protein</fullName>
    </submittedName>
</protein>
<evidence type="ECO:0000313" key="1">
    <source>
        <dbReference type="EMBL" id="CAB4951417.1"/>
    </source>
</evidence>
<dbReference type="AlphaFoldDB" id="A0A6J7K7J3"/>
<name>A0A6J7K7J3_9ZZZZ</name>
<reference evidence="1" key="1">
    <citation type="submission" date="2020-05" db="EMBL/GenBank/DDBJ databases">
        <authorList>
            <person name="Chiriac C."/>
            <person name="Salcher M."/>
            <person name="Ghai R."/>
            <person name="Kavagutti S V."/>
        </authorList>
    </citation>
    <scope>NUCLEOTIDE SEQUENCE</scope>
</reference>
<gene>
    <name evidence="1" type="ORF">UFOPK3733_01902</name>
</gene>
<accession>A0A6J7K7J3</accession>